<dbReference type="Gene3D" id="3.30.70.330">
    <property type="match status" value="1"/>
</dbReference>
<organism evidence="9 10">
    <name type="scientific">Spizellomyces punctatus (strain DAOM BR117)</name>
    <dbReference type="NCBI Taxonomy" id="645134"/>
    <lineage>
        <taxon>Eukaryota</taxon>
        <taxon>Fungi</taxon>
        <taxon>Fungi incertae sedis</taxon>
        <taxon>Chytridiomycota</taxon>
        <taxon>Chytridiomycota incertae sedis</taxon>
        <taxon>Chytridiomycetes</taxon>
        <taxon>Spizellomycetales</taxon>
        <taxon>Spizellomycetaceae</taxon>
        <taxon>Spizellomyces</taxon>
    </lineage>
</organism>
<dbReference type="InterPro" id="IPR050502">
    <property type="entry name" value="Euk_RNA-bind_prot"/>
</dbReference>
<dbReference type="SMART" id="SM00360">
    <property type="entry name" value="RRM"/>
    <property type="match status" value="1"/>
</dbReference>
<evidence type="ECO:0000256" key="2">
    <source>
        <dbReference type="ARBA" id="ARBA00022528"/>
    </source>
</evidence>
<accession>A0A0L0HJA7</accession>
<gene>
    <name evidence="9" type="ORF">SPPG_04277</name>
</gene>
<proteinExistence type="predicted"/>
<evidence type="ECO:0000256" key="6">
    <source>
        <dbReference type="PROSITE-ProRule" id="PRU00176"/>
    </source>
</evidence>
<dbReference type="Pfam" id="PF00076">
    <property type="entry name" value="RRM_1"/>
    <property type="match status" value="1"/>
</dbReference>
<dbReference type="InterPro" id="IPR035979">
    <property type="entry name" value="RBD_domain_sf"/>
</dbReference>
<keyword evidence="5 6" id="KW-0694">RNA-binding</keyword>
<evidence type="ECO:0000313" key="10">
    <source>
        <dbReference type="Proteomes" id="UP000053201"/>
    </source>
</evidence>
<feature type="domain" description="RRM" evidence="8">
    <location>
        <begin position="25"/>
        <end position="102"/>
    </location>
</feature>
<keyword evidence="3" id="KW-0934">Plastid</keyword>
<dbReference type="OMA" id="CAPKPQI"/>
<dbReference type="InterPro" id="IPR012677">
    <property type="entry name" value="Nucleotide-bd_a/b_plait_sf"/>
</dbReference>
<sequence length="115" mass="12993">MLPITRNVAAAFRPTAFSIRLMSTKRIFVGNLPWAARTDEISALFAQYGEVKATRVMIDRATGRSRGFGFVEMEEEDALKAISSLNGSNFKGRDLRVNEATEMPDRPPREPRNRF</sequence>
<dbReference type="GeneID" id="27687735"/>
<dbReference type="OrthoDB" id="439808at2759"/>
<dbReference type="InterPro" id="IPR048289">
    <property type="entry name" value="RRM2_NsCP33-like"/>
</dbReference>
<dbReference type="SUPFAM" id="SSF54928">
    <property type="entry name" value="RNA-binding domain, RBD"/>
    <property type="match status" value="1"/>
</dbReference>
<dbReference type="VEuPathDB" id="FungiDB:SPPG_04277"/>
<reference evidence="9 10" key="1">
    <citation type="submission" date="2009-08" db="EMBL/GenBank/DDBJ databases">
        <title>The Genome Sequence of Spizellomyces punctatus strain DAOM BR117.</title>
        <authorList>
            <consortium name="The Broad Institute Genome Sequencing Platform"/>
            <person name="Russ C."/>
            <person name="Cuomo C."/>
            <person name="Shea T."/>
            <person name="Young S.K."/>
            <person name="Zeng Q."/>
            <person name="Koehrsen M."/>
            <person name="Haas B."/>
            <person name="Borodovsky M."/>
            <person name="Guigo R."/>
            <person name="Alvarado L."/>
            <person name="Berlin A."/>
            <person name="Bochicchio J."/>
            <person name="Borenstein D."/>
            <person name="Chapman S."/>
            <person name="Chen Z."/>
            <person name="Engels R."/>
            <person name="Freedman E."/>
            <person name="Gellesch M."/>
            <person name="Goldberg J."/>
            <person name="Griggs A."/>
            <person name="Gujja S."/>
            <person name="Heiman D."/>
            <person name="Hepburn T."/>
            <person name="Howarth C."/>
            <person name="Jen D."/>
            <person name="Larson L."/>
            <person name="Lewis B."/>
            <person name="Mehta T."/>
            <person name="Park D."/>
            <person name="Pearson M."/>
            <person name="Roberts A."/>
            <person name="Saif S."/>
            <person name="Shenoy N."/>
            <person name="Sisk P."/>
            <person name="Stolte C."/>
            <person name="Sykes S."/>
            <person name="Thomson T."/>
            <person name="Walk T."/>
            <person name="White J."/>
            <person name="Yandava C."/>
            <person name="Burger G."/>
            <person name="Gray M.W."/>
            <person name="Holland P.W.H."/>
            <person name="King N."/>
            <person name="Lang F.B.F."/>
            <person name="Roger A.J."/>
            <person name="Ruiz-Trillo I."/>
            <person name="Lander E."/>
            <person name="Nusbaum C."/>
        </authorList>
    </citation>
    <scope>NUCLEOTIDE SEQUENCE [LARGE SCALE GENOMIC DNA]</scope>
    <source>
        <strain evidence="9 10">DAOM BR117</strain>
    </source>
</reference>
<protein>
    <recommendedName>
        <fullName evidence="8">RRM domain-containing protein</fullName>
    </recommendedName>
</protein>
<dbReference type="eggNOG" id="KOG0118">
    <property type="taxonomic scope" value="Eukaryota"/>
</dbReference>
<dbReference type="RefSeq" id="XP_016609226.1">
    <property type="nucleotide sequence ID" value="XM_016752520.1"/>
</dbReference>
<evidence type="ECO:0000313" key="9">
    <source>
        <dbReference type="EMBL" id="KND01187.1"/>
    </source>
</evidence>
<keyword evidence="10" id="KW-1185">Reference proteome</keyword>
<evidence type="ECO:0000256" key="3">
    <source>
        <dbReference type="ARBA" id="ARBA00022640"/>
    </source>
</evidence>
<feature type="region of interest" description="Disordered" evidence="7">
    <location>
        <begin position="93"/>
        <end position="115"/>
    </location>
</feature>
<dbReference type="EMBL" id="KQ257455">
    <property type="protein sequence ID" value="KND01187.1"/>
    <property type="molecule type" value="Genomic_DNA"/>
</dbReference>
<dbReference type="CDD" id="cd21608">
    <property type="entry name" value="RRM2_NsCP33_like"/>
    <property type="match status" value="1"/>
</dbReference>
<dbReference type="PANTHER" id="PTHR48025:SF1">
    <property type="entry name" value="RRM DOMAIN-CONTAINING PROTEIN"/>
    <property type="match status" value="1"/>
</dbReference>
<dbReference type="GO" id="GO:0003729">
    <property type="term" value="F:mRNA binding"/>
    <property type="evidence" value="ECO:0007669"/>
    <property type="project" value="TreeGrafter"/>
</dbReference>
<evidence type="ECO:0000256" key="7">
    <source>
        <dbReference type="SAM" id="MobiDB-lite"/>
    </source>
</evidence>
<dbReference type="InterPro" id="IPR000504">
    <property type="entry name" value="RRM_dom"/>
</dbReference>
<keyword evidence="4" id="KW-0677">Repeat</keyword>
<comment type="subcellular location">
    <subcellularLocation>
        <location evidence="1">Plastid</location>
        <location evidence="1">Chloroplast</location>
    </subcellularLocation>
</comment>
<dbReference type="FunCoup" id="A0A0L0HJA7">
    <property type="interactions" value="447"/>
</dbReference>
<dbReference type="PROSITE" id="PS50102">
    <property type="entry name" value="RRM"/>
    <property type="match status" value="1"/>
</dbReference>
<name>A0A0L0HJA7_SPIPD</name>
<dbReference type="PANTHER" id="PTHR48025">
    <property type="entry name" value="OS02G0815200 PROTEIN"/>
    <property type="match status" value="1"/>
</dbReference>
<evidence type="ECO:0000256" key="5">
    <source>
        <dbReference type="ARBA" id="ARBA00022884"/>
    </source>
</evidence>
<dbReference type="STRING" id="645134.A0A0L0HJA7"/>
<dbReference type="AlphaFoldDB" id="A0A0L0HJA7"/>
<dbReference type="InParanoid" id="A0A0L0HJA7"/>
<evidence type="ECO:0000256" key="4">
    <source>
        <dbReference type="ARBA" id="ARBA00022737"/>
    </source>
</evidence>
<keyword evidence="2" id="KW-0150">Chloroplast</keyword>
<evidence type="ECO:0000256" key="1">
    <source>
        <dbReference type="ARBA" id="ARBA00004229"/>
    </source>
</evidence>
<evidence type="ECO:0000259" key="8">
    <source>
        <dbReference type="PROSITE" id="PS50102"/>
    </source>
</evidence>
<dbReference type="Proteomes" id="UP000053201">
    <property type="component" value="Unassembled WGS sequence"/>
</dbReference>